<evidence type="ECO:0000313" key="2">
    <source>
        <dbReference type="Proteomes" id="UP000007305"/>
    </source>
</evidence>
<dbReference type="RefSeq" id="YP_588364.1">
    <property type="nucleotide sequence ID" value="NC_007982.1"/>
</dbReference>
<accession>Q6R9E4</accession>
<reference evidence="1 2" key="1">
    <citation type="journal article" date="2004" name="Plant Physiol.">
        <title>Sequence and comparative analysis of the maize NB mitochondrial genome.</title>
        <authorList>
            <person name="Clifton S.W."/>
            <person name="Minx P."/>
            <person name="Fauron C.M.-R."/>
            <person name="Gibson M."/>
            <person name="Allen J.O."/>
            <person name="Sun H."/>
            <person name="Thompson M."/>
            <person name="Barbazuk W.B."/>
            <person name="Kanuganti S."/>
            <person name="Tayloe C."/>
            <person name="Meyer L."/>
            <person name="Wilson R.K."/>
            <person name="Newton K.J."/>
        </authorList>
    </citation>
    <scope>NUCLEOTIDE SEQUENCE</scope>
    <source>
        <strain evidence="2">cv. B37N</strain>
    </source>
</reference>
<proteinExistence type="predicted"/>
<dbReference type="PaxDb" id="4577-GRMZM5G828883_P01"/>
<dbReference type="HOGENOM" id="CLU_1909717_0_0_1"/>
<dbReference type="AlphaFoldDB" id="Q6R9E4"/>
<sequence length="133" mass="15401">MIFSQLLLMNLNGMHISIGKKAKVEGQYLKMKDQEMQTKISDLDLVHHRHPMVFFGERSDIRLFSANPDSGTKDQPHWPPARLLTPFCFAYIGEPHFISRTRGNRPICLPGPGYDHLCLVHSSWWIRFHSNLC</sequence>
<dbReference type="EMBL" id="AY506529">
    <property type="protein sequence ID" value="AAR91101.1"/>
    <property type="molecule type" value="Genomic_DNA"/>
</dbReference>
<dbReference type="Proteomes" id="UP000007305">
    <property type="component" value="Mitochondrion"/>
</dbReference>
<name>Q6R9E4_MAIZE</name>
<keyword evidence="1" id="KW-0496">Mitochondrion</keyword>
<keyword evidence="2" id="KW-1185">Reference proteome</keyword>
<protein>
    <submittedName>
        <fullName evidence="1">Uncharacterized protein orf133-a</fullName>
    </submittedName>
</protein>
<gene>
    <name evidence="1" type="primary">orf133-a</name>
</gene>
<dbReference type="GeneID" id="4055921"/>
<geneLocation type="mitochondrion" evidence="1"/>
<organism evidence="1 2">
    <name type="scientific">Zea mays</name>
    <name type="common">Maize</name>
    <dbReference type="NCBI Taxonomy" id="4577"/>
    <lineage>
        <taxon>Eukaryota</taxon>
        <taxon>Viridiplantae</taxon>
        <taxon>Streptophyta</taxon>
        <taxon>Embryophyta</taxon>
        <taxon>Tracheophyta</taxon>
        <taxon>Spermatophyta</taxon>
        <taxon>Magnoliopsida</taxon>
        <taxon>Liliopsida</taxon>
        <taxon>Poales</taxon>
        <taxon>Poaceae</taxon>
        <taxon>PACMAD clade</taxon>
        <taxon>Panicoideae</taxon>
        <taxon>Andropogonodae</taxon>
        <taxon>Andropogoneae</taxon>
        <taxon>Tripsacinae</taxon>
        <taxon>Zea</taxon>
    </lineage>
</organism>
<dbReference type="InParanoid" id="Q6R9E4"/>
<evidence type="ECO:0000313" key="1">
    <source>
        <dbReference type="EMBL" id="AAR91101.1"/>
    </source>
</evidence>